<evidence type="ECO:0000313" key="2">
    <source>
        <dbReference type="Proteomes" id="UP001596183"/>
    </source>
</evidence>
<gene>
    <name evidence="1" type="ORF">ACFP2V_12065</name>
</gene>
<name>A0ABW0XLN2_9ACTN</name>
<protein>
    <submittedName>
        <fullName evidence="1">Uncharacterized protein</fullName>
    </submittedName>
</protein>
<keyword evidence="2" id="KW-1185">Reference proteome</keyword>
<organism evidence="1 2">
    <name type="scientific">Streptomyces incanus</name>
    <dbReference type="NCBI Taxonomy" id="887453"/>
    <lineage>
        <taxon>Bacteria</taxon>
        <taxon>Bacillati</taxon>
        <taxon>Actinomycetota</taxon>
        <taxon>Actinomycetes</taxon>
        <taxon>Kitasatosporales</taxon>
        <taxon>Streptomycetaceae</taxon>
        <taxon>Streptomyces</taxon>
    </lineage>
</organism>
<sequence length="46" mass="5032">MTTRPVQAAPGWPPVAIPGRPGWWRHYINGRQVDLPSRNPQAGGGQ</sequence>
<dbReference type="EMBL" id="JBHSPC010000032">
    <property type="protein sequence ID" value="MFC5670820.1"/>
    <property type="molecule type" value="Genomic_DNA"/>
</dbReference>
<dbReference type="RefSeq" id="WP_381209775.1">
    <property type="nucleotide sequence ID" value="NZ_JBHSPC010000032.1"/>
</dbReference>
<proteinExistence type="predicted"/>
<reference evidence="2" key="1">
    <citation type="journal article" date="2019" name="Int. J. Syst. Evol. Microbiol.">
        <title>The Global Catalogue of Microorganisms (GCM) 10K type strain sequencing project: providing services to taxonomists for standard genome sequencing and annotation.</title>
        <authorList>
            <consortium name="The Broad Institute Genomics Platform"/>
            <consortium name="The Broad Institute Genome Sequencing Center for Infectious Disease"/>
            <person name="Wu L."/>
            <person name="Ma J."/>
        </authorList>
    </citation>
    <scope>NUCLEOTIDE SEQUENCE [LARGE SCALE GENOMIC DNA]</scope>
    <source>
        <strain evidence="2">JCM 13852</strain>
    </source>
</reference>
<comment type="caution">
    <text evidence="1">The sequence shown here is derived from an EMBL/GenBank/DDBJ whole genome shotgun (WGS) entry which is preliminary data.</text>
</comment>
<dbReference type="Proteomes" id="UP001596183">
    <property type="component" value="Unassembled WGS sequence"/>
</dbReference>
<accession>A0ABW0XLN2</accession>
<evidence type="ECO:0000313" key="1">
    <source>
        <dbReference type="EMBL" id="MFC5670820.1"/>
    </source>
</evidence>